<reference evidence="1 2" key="1">
    <citation type="submission" date="2018-10" db="EMBL/GenBank/DDBJ databases">
        <title>Sequencing the genomes of 1000 actinobacteria strains.</title>
        <authorList>
            <person name="Klenk H.-P."/>
        </authorList>
    </citation>
    <scope>NUCLEOTIDE SEQUENCE [LARGE SCALE GENOMIC DNA]</scope>
    <source>
        <strain evidence="1 2">DSM 45175</strain>
    </source>
</reference>
<proteinExistence type="predicted"/>
<dbReference type="Proteomes" id="UP000277671">
    <property type="component" value="Unassembled WGS sequence"/>
</dbReference>
<sequence length="81" mass="8752">MAAGYRTAHPNVRPEDLLAVVPASICYTASSVYPYEDLVLGQALLPEQLQAYARDRQEALLAVMENATAATDALREGIETS</sequence>
<comment type="caution">
    <text evidence="1">The sequence shown here is derived from an EMBL/GenBank/DDBJ whole genome shotgun (WGS) entry which is preliminary data.</text>
</comment>
<keyword evidence="2" id="KW-1185">Reference proteome</keyword>
<protein>
    <submittedName>
        <fullName evidence="1">Uncharacterized protein</fullName>
    </submittedName>
</protein>
<evidence type="ECO:0000313" key="1">
    <source>
        <dbReference type="EMBL" id="RKR88367.1"/>
    </source>
</evidence>
<dbReference type="EMBL" id="RBKT01000001">
    <property type="protein sequence ID" value="RKR88367.1"/>
    <property type="molecule type" value="Genomic_DNA"/>
</dbReference>
<accession>A0A495JHJ6</accession>
<gene>
    <name evidence="1" type="ORF">BDK92_2684</name>
</gene>
<organism evidence="1 2">
    <name type="scientific">Micromonospora pisi</name>
    <dbReference type="NCBI Taxonomy" id="589240"/>
    <lineage>
        <taxon>Bacteria</taxon>
        <taxon>Bacillati</taxon>
        <taxon>Actinomycetota</taxon>
        <taxon>Actinomycetes</taxon>
        <taxon>Micromonosporales</taxon>
        <taxon>Micromonosporaceae</taxon>
        <taxon>Micromonospora</taxon>
    </lineage>
</organism>
<name>A0A495JHJ6_9ACTN</name>
<dbReference type="AlphaFoldDB" id="A0A495JHJ6"/>
<evidence type="ECO:0000313" key="2">
    <source>
        <dbReference type="Proteomes" id="UP000277671"/>
    </source>
</evidence>